<comment type="caution">
    <text evidence="1">The sequence shown here is derived from an EMBL/GenBank/DDBJ whole genome shotgun (WGS) entry which is preliminary data.</text>
</comment>
<proteinExistence type="predicted"/>
<dbReference type="EMBL" id="BLXT01001916">
    <property type="protein sequence ID" value="GFN89164.1"/>
    <property type="molecule type" value="Genomic_DNA"/>
</dbReference>
<organism evidence="1 2">
    <name type="scientific">Plakobranchus ocellatus</name>
    <dbReference type="NCBI Taxonomy" id="259542"/>
    <lineage>
        <taxon>Eukaryota</taxon>
        <taxon>Metazoa</taxon>
        <taxon>Spiralia</taxon>
        <taxon>Lophotrochozoa</taxon>
        <taxon>Mollusca</taxon>
        <taxon>Gastropoda</taxon>
        <taxon>Heterobranchia</taxon>
        <taxon>Euthyneura</taxon>
        <taxon>Panpulmonata</taxon>
        <taxon>Sacoglossa</taxon>
        <taxon>Placobranchoidea</taxon>
        <taxon>Plakobranchidae</taxon>
        <taxon>Plakobranchus</taxon>
    </lineage>
</organism>
<reference evidence="1 2" key="1">
    <citation type="journal article" date="2021" name="Elife">
        <title>Chloroplast acquisition without the gene transfer in kleptoplastic sea slugs, Plakobranchus ocellatus.</title>
        <authorList>
            <person name="Maeda T."/>
            <person name="Takahashi S."/>
            <person name="Yoshida T."/>
            <person name="Shimamura S."/>
            <person name="Takaki Y."/>
            <person name="Nagai Y."/>
            <person name="Toyoda A."/>
            <person name="Suzuki Y."/>
            <person name="Arimoto A."/>
            <person name="Ishii H."/>
            <person name="Satoh N."/>
            <person name="Nishiyama T."/>
            <person name="Hasebe M."/>
            <person name="Maruyama T."/>
            <person name="Minagawa J."/>
            <person name="Obokata J."/>
            <person name="Shigenobu S."/>
        </authorList>
    </citation>
    <scope>NUCLEOTIDE SEQUENCE [LARGE SCALE GENOMIC DNA]</scope>
</reference>
<sequence length="104" mass="12027">MKHIKFRARSMLSYGFGTNCNRSRKILQFRKHLSYRNDFQCSEKNRLPFRGRFSFNLKDQQSAVASNLRILASDRAGLVNVGSSLQLKGFNLSPLKSRGFIQRL</sequence>
<keyword evidence="2" id="KW-1185">Reference proteome</keyword>
<gene>
    <name evidence="1" type="ORF">PoB_001567000</name>
</gene>
<accession>A0AAV3Z189</accession>
<dbReference type="AlphaFoldDB" id="A0AAV3Z189"/>
<evidence type="ECO:0000313" key="1">
    <source>
        <dbReference type="EMBL" id="GFN89164.1"/>
    </source>
</evidence>
<evidence type="ECO:0000313" key="2">
    <source>
        <dbReference type="Proteomes" id="UP000735302"/>
    </source>
</evidence>
<name>A0AAV3Z189_9GAST</name>
<protein>
    <submittedName>
        <fullName evidence="1">Multidrug resistance-associated protein 5</fullName>
    </submittedName>
</protein>
<dbReference type="Proteomes" id="UP000735302">
    <property type="component" value="Unassembled WGS sequence"/>
</dbReference>